<evidence type="ECO:0000256" key="1">
    <source>
        <dbReference type="SAM" id="MobiDB-lite"/>
    </source>
</evidence>
<name>A0AAU7BQI6_9FLAO</name>
<accession>A0AAU7BQI6</accession>
<dbReference type="EMBL" id="CP157199">
    <property type="protein sequence ID" value="XBG60565.1"/>
    <property type="molecule type" value="Genomic_DNA"/>
</dbReference>
<feature type="transmembrane region" description="Helical" evidence="2">
    <location>
        <begin position="45"/>
        <end position="64"/>
    </location>
</feature>
<dbReference type="AlphaFoldDB" id="A0AAU7BQI6"/>
<keyword evidence="2" id="KW-1133">Transmembrane helix</keyword>
<dbReference type="RefSeq" id="WP_347922795.1">
    <property type="nucleotide sequence ID" value="NZ_CP157199.1"/>
</dbReference>
<evidence type="ECO:0000256" key="2">
    <source>
        <dbReference type="SAM" id="Phobius"/>
    </source>
</evidence>
<feature type="compositionally biased region" description="Low complexity" evidence="1">
    <location>
        <begin position="122"/>
        <end position="132"/>
    </location>
</feature>
<keyword evidence="2" id="KW-0812">Transmembrane</keyword>
<protein>
    <recommendedName>
        <fullName evidence="4">Anti-sigma factor</fullName>
    </recommendedName>
</protein>
<sequence>MAPMKYEEQLKDKLEQRTIQPSPDAWQKLNDKLDANKSKKNNKGFWYLGIAASIVGILLITNVFDNNNTNIVEPTIVDTDKTSPEPINDNVQEDIPTEEKEIFSNETEILASKNDKTETPKKQTTNKSQSKQKITKEQLKLIPSKTEEPIVASNIKEENKETVAKKLSFEEQKAQEVVAQIQNMQKTKEVTDAEIDTLLGAAQREITFKRLYNEGTKTIDANALLLSVEEDIEAQSFRARVLEMLKTGFNEVKTVVAERNN</sequence>
<proteinExistence type="predicted"/>
<evidence type="ECO:0000313" key="3">
    <source>
        <dbReference type="EMBL" id="XBG60565.1"/>
    </source>
</evidence>
<feature type="region of interest" description="Disordered" evidence="1">
    <location>
        <begin position="108"/>
        <end position="136"/>
    </location>
</feature>
<organism evidence="3">
    <name type="scientific">Pontimicrobium sp. SW4</name>
    <dbReference type="NCBI Taxonomy" id="3153519"/>
    <lineage>
        <taxon>Bacteria</taxon>
        <taxon>Pseudomonadati</taxon>
        <taxon>Bacteroidota</taxon>
        <taxon>Flavobacteriia</taxon>
        <taxon>Flavobacteriales</taxon>
        <taxon>Flavobacteriaceae</taxon>
        <taxon>Pontimicrobium</taxon>
    </lineage>
</organism>
<reference evidence="3" key="1">
    <citation type="submission" date="2024-05" db="EMBL/GenBank/DDBJ databases">
        <title>Pontimicrobium maritimus sp. nov., isolated form sea water.</title>
        <authorList>
            <person name="Muhammad N."/>
            <person name="Vuong T.Q."/>
            <person name="Han H.L."/>
            <person name="Kim S.-G."/>
        </authorList>
    </citation>
    <scope>NUCLEOTIDE SEQUENCE</scope>
    <source>
        <strain evidence="3">SW4</strain>
    </source>
</reference>
<feature type="compositionally biased region" description="Basic and acidic residues" evidence="1">
    <location>
        <begin position="1"/>
        <end position="16"/>
    </location>
</feature>
<evidence type="ECO:0008006" key="4">
    <source>
        <dbReference type="Google" id="ProtNLM"/>
    </source>
</evidence>
<keyword evidence="2" id="KW-0472">Membrane</keyword>
<gene>
    <name evidence="3" type="ORF">ABGB03_11930</name>
</gene>
<feature type="region of interest" description="Disordered" evidence="1">
    <location>
        <begin position="1"/>
        <end position="25"/>
    </location>
</feature>